<dbReference type="SUPFAM" id="SSF53933">
    <property type="entry name" value="Microbial ribonucleases"/>
    <property type="match status" value="1"/>
</dbReference>
<reference evidence="4 5" key="1">
    <citation type="submission" date="2023-05" db="EMBL/GenBank/DDBJ databases">
        <title>Corynebacterium suedekumii sp. nov. and Corynebacterium breve sp. nov. isolated from raw cow's milk.</title>
        <authorList>
            <person name="Baer M.K."/>
            <person name="Mehl L."/>
            <person name="Hellmuth R."/>
            <person name="Marke G."/>
            <person name="Lipski A."/>
        </authorList>
    </citation>
    <scope>NUCLEOTIDE SEQUENCE [LARGE SCALE GENOMIC DNA]</scope>
    <source>
        <strain evidence="4 5">LM112</strain>
    </source>
</reference>
<feature type="compositionally biased region" description="Polar residues" evidence="3">
    <location>
        <begin position="29"/>
        <end position="39"/>
    </location>
</feature>
<evidence type="ECO:0000313" key="4">
    <source>
        <dbReference type="EMBL" id="WIM70222.1"/>
    </source>
</evidence>
<evidence type="ECO:0000256" key="3">
    <source>
        <dbReference type="SAM" id="MobiDB-lite"/>
    </source>
</evidence>
<keyword evidence="1" id="KW-0540">Nuclease</keyword>
<sequence>MAVAGGIALVAVAGWLGVDLSGDGADGGSETSGAPTQASGAAGTAADGNYETCSVDTLPREAEPVVEDILAGGPYEYPGEDGGHFGNYEGILPDERNSYYRSYTVDTPGLNHRGERRIVVGGGTETDPDVWFYSDDHYESFCLIPDAEE</sequence>
<organism evidence="4 5">
    <name type="scientific">Corynebacterium suedekumii</name>
    <dbReference type="NCBI Taxonomy" id="3049801"/>
    <lineage>
        <taxon>Bacteria</taxon>
        <taxon>Bacillati</taxon>
        <taxon>Actinomycetota</taxon>
        <taxon>Actinomycetes</taxon>
        <taxon>Mycobacteriales</taxon>
        <taxon>Corynebacteriaceae</taxon>
        <taxon>Corynebacterium</taxon>
    </lineage>
</organism>
<name>A0ABY8VMA1_9CORY</name>
<evidence type="ECO:0000256" key="2">
    <source>
        <dbReference type="ARBA" id="ARBA00022801"/>
    </source>
</evidence>
<dbReference type="InterPro" id="IPR016191">
    <property type="entry name" value="Ribonuclease/ribotoxin"/>
</dbReference>
<accession>A0ABY8VMA1</accession>
<dbReference type="Proteomes" id="UP001238805">
    <property type="component" value="Chromosome"/>
</dbReference>
<dbReference type="RefSeq" id="WP_284874812.1">
    <property type="nucleotide sequence ID" value="NZ_CP126970.1"/>
</dbReference>
<dbReference type="EMBL" id="CP126970">
    <property type="protein sequence ID" value="WIM70222.1"/>
    <property type="molecule type" value="Genomic_DNA"/>
</dbReference>
<gene>
    <name evidence="4" type="ORF">QP029_13805</name>
</gene>
<evidence type="ECO:0000313" key="5">
    <source>
        <dbReference type="Proteomes" id="UP001238805"/>
    </source>
</evidence>
<proteinExistence type="predicted"/>
<dbReference type="Pfam" id="PF00545">
    <property type="entry name" value="Ribonuclease"/>
    <property type="match status" value="1"/>
</dbReference>
<evidence type="ECO:0000256" key="1">
    <source>
        <dbReference type="ARBA" id="ARBA00022722"/>
    </source>
</evidence>
<protein>
    <submittedName>
        <fullName evidence="4">Ribonuclease domain-containing protein</fullName>
    </submittedName>
</protein>
<dbReference type="Gene3D" id="3.10.450.30">
    <property type="entry name" value="Microbial ribonucleases"/>
    <property type="match status" value="1"/>
</dbReference>
<keyword evidence="2" id="KW-0378">Hydrolase</keyword>
<feature type="region of interest" description="Disordered" evidence="3">
    <location>
        <begin position="25"/>
        <end position="48"/>
    </location>
</feature>
<keyword evidence="5" id="KW-1185">Reference proteome</keyword>
<dbReference type="InterPro" id="IPR000026">
    <property type="entry name" value="N1-like"/>
</dbReference>